<dbReference type="SUPFAM" id="SSF47616">
    <property type="entry name" value="GST C-terminal domain-like"/>
    <property type="match status" value="1"/>
</dbReference>
<name>A0A822XRP3_NELNU</name>
<dbReference type="GO" id="GO:0006749">
    <property type="term" value="P:glutathione metabolic process"/>
    <property type="evidence" value="ECO:0007669"/>
    <property type="project" value="InterPro"/>
</dbReference>
<dbReference type="InterPro" id="IPR010987">
    <property type="entry name" value="Glutathione-S-Trfase_C-like"/>
</dbReference>
<dbReference type="PROSITE" id="PS50405">
    <property type="entry name" value="GST_CTER"/>
    <property type="match status" value="1"/>
</dbReference>
<comment type="catalytic activity">
    <reaction evidence="3">
        <text>RX + glutathione = an S-substituted glutathione + a halide anion + H(+)</text>
        <dbReference type="Rhea" id="RHEA:16437"/>
        <dbReference type="ChEBI" id="CHEBI:15378"/>
        <dbReference type="ChEBI" id="CHEBI:16042"/>
        <dbReference type="ChEBI" id="CHEBI:17792"/>
        <dbReference type="ChEBI" id="CHEBI:57925"/>
        <dbReference type="ChEBI" id="CHEBI:90779"/>
        <dbReference type="EC" id="2.5.1.18"/>
    </reaction>
</comment>
<gene>
    <name evidence="5" type="ORF">HUJ06_021601</name>
</gene>
<dbReference type="AlphaFoldDB" id="A0A822XRP3"/>
<dbReference type="GO" id="GO:0004364">
    <property type="term" value="F:glutathione transferase activity"/>
    <property type="evidence" value="ECO:0007669"/>
    <property type="project" value="UniProtKB-EC"/>
</dbReference>
<dbReference type="InterPro" id="IPR036282">
    <property type="entry name" value="Glutathione-S-Trfase_C_sf"/>
</dbReference>
<dbReference type="InterPro" id="IPR045073">
    <property type="entry name" value="Omega/Tau-like"/>
</dbReference>
<dbReference type="InterPro" id="IPR045074">
    <property type="entry name" value="GST_C_Tau"/>
</dbReference>
<dbReference type="PANTHER" id="PTHR11260:SF774">
    <property type="entry name" value="GLUTATHIONE TRANSFERASE"/>
    <property type="match status" value="1"/>
</dbReference>
<dbReference type="InterPro" id="IPR004046">
    <property type="entry name" value="GST_C"/>
</dbReference>
<dbReference type="PANTHER" id="PTHR11260">
    <property type="entry name" value="GLUTATHIONE S-TRANSFERASE, GST, SUPERFAMILY, GST DOMAIN CONTAINING"/>
    <property type="match status" value="1"/>
</dbReference>
<dbReference type="FunFam" id="1.20.1050.10:FF:000012">
    <property type="entry name" value="Tau class glutathione S-transferase"/>
    <property type="match status" value="1"/>
</dbReference>
<keyword evidence="2" id="KW-0808">Transferase</keyword>
<reference evidence="5 6" key="1">
    <citation type="journal article" date="2020" name="Mol. Biol. Evol.">
        <title>Distinct Expression and Methylation Patterns for Genes with Different Fates following a Single Whole-Genome Duplication in Flowering Plants.</title>
        <authorList>
            <person name="Shi T."/>
            <person name="Rahmani R.S."/>
            <person name="Gugger P.F."/>
            <person name="Wang M."/>
            <person name="Li H."/>
            <person name="Zhang Y."/>
            <person name="Li Z."/>
            <person name="Wang Q."/>
            <person name="Van de Peer Y."/>
            <person name="Marchal K."/>
            <person name="Chen J."/>
        </authorList>
    </citation>
    <scope>NUCLEOTIDE SEQUENCE [LARGE SCALE GENOMIC DNA]</scope>
    <source>
        <tissue evidence="5">Leaf</tissue>
    </source>
</reference>
<dbReference type="Gene3D" id="1.20.1050.10">
    <property type="match status" value="1"/>
</dbReference>
<evidence type="ECO:0000256" key="3">
    <source>
        <dbReference type="ARBA" id="ARBA00047960"/>
    </source>
</evidence>
<keyword evidence="6" id="KW-1185">Reference proteome</keyword>
<evidence type="ECO:0000256" key="1">
    <source>
        <dbReference type="ARBA" id="ARBA00012452"/>
    </source>
</evidence>
<accession>A0A822XRP3</accession>
<proteinExistence type="predicted"/>
<dbReference type="Pfam" id="PF00043">
    <property type="entry name" value="GST_C"/>
    <property type="match status" value="1"/>
</dbReference>
<dbReference type="EC" id="2.5.1.18" evidence="1"/>
<evidence type="ECO:0000256" key="2">
    <source>
        <dbReference type="ARBA" id="ARBA00022679"/>
    </source>
</evidence>
<evidence type="ECO:0000313" key="6">
    <source>
        <dbReference type="Proteomes" id="UP000607653"/>
    </source>
</evidence>
<dbReference type="Proteomes" id="UP000607653">
    <property type="component" value="Unassembled WGS sequence"/>
</dbReference>
<dbReference type="CDD" id="cd03185">
    <property type="entry name" value="GST_C_Tau"/>
    <property type="match status" value="1"/>
</dbReference>
<evidence type="ECO:0000313" key="5">
    <source>
        <dbReference type="EMBL" id="DAD20138.1"/>
    </source>
</evidence>
<organism evidence="5 6">
    <name type="scientific">Nelumbo nucifera</name>
    <name type="common">Sacred lotus</name>
    <dbReference type="NCBI Taxonomy" id="4432"/>
    <lineage>
        <taxon>Eukaryota</taxon>
        <taxon>Viridiplantae</taxon>
        <taxon>Streptophyta</taxon>
        <taxon>Embryophyta</taxon>
        <taxon>Tracheophyta</taxon>
        <taxon>Spermatophyta</taxon>
        <taxon>Magnoliopsida</taxon>
        <taxon>Proteales</taxon>
        <taxon>Nelumbonaceae</taxon>
        <taxon>Nelumbo</taxon>
    </lineage>
</organism>
<feature type="domain" description="GST C-terminal" evidence="4">
    <location>
        <begin position="20"/>
        <end position="150"/>
    </location>
</feature>
<comment type="caution">
    <text evidence="5">The sequence shown here is derived from an EMBL/GenBank/DDBJ whole genome shotgun (WGS) entry which is preliminary data.</text>
</comment>
<evidence type="ECO:0000259" key="4">
    <source>
        <dbReference type="PROSITE" id="PS50405"/>
    </source>
</evidence>
<protein>
    <recommendedName>
        <fullName evidence="1">glutathione transferase</fullName>
        <ecNumber evidence="1">2.5.1.18</ecNumber>
    </recommendedName>
</protein>
<sequence>MVVLEYIDETWPEHPVLPEDAQERATARFWAKFAEDKGSCIWAMFRSSGEKVEKAKKESLEMLRTIEEHGLGEKKFFGGDTIGFADLAFGGIAHWLGVMEDVVGVKLLEAQSFPRLYEWTQNFKEVPVIKDNLPDPEKMLVFFKRLREKFLASA</sequence>
<dbReference type="EMBL" id="DUZY01000001">
    <property type="protein sequence ID" value="DAD20138.1"/>
    <property type="molecule type" value="Genomic_DNA"/>
</dbReference>